<dbReference type="SUPFAM" id="SSF69572">
    <property type="entry name" value="Activating enzymes of the ubiquitin-like proteins"/>
    <property type="match status" value="1"/>
</dbReference>
<dbReference type="Proteomes" id="UP001147830">
    <property type="component" value="Unassembled WGS sequence"/>
</dbReference>
<dbReference type="PANTHER" id="PTHR10953">
    <property type="entry name" value="UBIQUITIN-ACTIVATING ENZYME E1"/>
    <property type="match status" value="1"/>
</dbReference>
<comment type="catalytic activity">
    <reaction evidence="6">
        <text>[molybdopterin-synthase sulfur-carrier protein]-C-terminal Gly-Gly + ATP + H(+) = [molybdopterin-synthase sulfur-carrier protein]-C-terminal Gly-Gly-AMP + diphosphate</text>
        <dbReference type="Rhea" id="RHEA:43616"/>
        <dbReference type="Rhea" id="RHEA-COMP:12159"/>
        <dbReference type="Rhea" id="RHEA-COMP:12202"/>
        <dbReference type="ChEBI" id="CHEBI:15378"/>
        <dbReference type="ChEBI" id="CHEBI:30616"/>
        <dbReference type="ChEBI" id="CHEBI:33019"/>
        <dbReference type="ChEBI" id="CHEBI:90618"/>
        <dbReference type="ChEBI" id="CHEBI:90778"/>
        <dbReference type="EC" id="2.7.7.80"/>
    </reaction>
</comment>
<evidence type="ECO:0000256" key="9">
    <source>
        <dbReference type="ARBA" id="ARBA00066884"/>
    </source>
</evidence>
<evidence type="ECO:0000256" key="12">
    <source>
        <dbReference type="ARBA" id="ARBA00075328"/>
    </source>
</evidence>
<evidence type="ECO:0000256" key="5">
    <source>
        <dbReference type="ARBA" id="ARBA00022840"/>
    </source>
</evidence>
<dbReference type="GO" id="GO:0005829">
    <property type="term" value="C:cytosol"/>
    <property type="evidence" value="ECO:0007669"/>
    <property type="project" value="TreeGrafter"/>
</dbReference>
<dbReference type="GO" id="GO:0061605">
    <property type="term" value="F:molybdopterin-synthase adenylyltransferase activity"/>
    <property type="evidence" value="ECO:0007669"/>
    <property type="project" value="UniProtKB-EC"/>
</dbReference>
<dbReference type="RefSeq" id="WP_260975766.1">
    <property type="nucleotide sequence ID" value="NZ_JAOANI010000015.1"/>
</dbReference>
<evidence type="ECO:0000259" key="14">
    <source>
        <dbReference type="Pfam" id="PF00899"/>
    </source>
</evidence>
<gene>
    <name evidence="15" type="primary">moeB</name>
    <name evidence="15" type="ORF">NYR02_07540</name>
</gene>
<dbReference type="GO" id="GO:0008146">
    <property type="term" value="F:sulfotransferase activity"/>
    <property type="evidence" value="ECO:0007669"/>
    <property type="project" value="TreeGrafter"/>
</dbReference>
<comment type="similarity">
    <text evidence="2">Belongs to the HesA/MoeB/ThiF family.</text>
</comment>
<dbReference type="GO" id="GO:0005524">
    <property type="term" value="F:ATP binding"/>
    <property type="evidence" value="ECO:0007669"/>
    <property type="project" value="UniProtKB-KW"/>
</dbReference>
<organism evidence="15 16">
    <name type="scientific">Thalassolituus pacificus</name>
    <dbReference type="NCBI Taxonomy" id="2975440"/>
    <lineage>
        <taxon>Bacteria</taxon>
        <taxon>Pseudomonadati</taxon>
        <taxon>Pseudomonadota</taxon>
        <taxon>Gammaproteobacteria</taxon>
        <taxon>Oceanospirillales</taxon>
        <taxon>Oceanospirillaceae</taxon>
        <taxon>Thalassolituus</taxon>
    </lineage>
</organism>
<protein>
    <recommendedName>
        <fullName evidence="10">Molybdopterin-synthase adenylyltransferase</fullName>
        <ecNumber evidence="9">2.7.7.80</ecNumber>
    </recommendedName>
    <alternativeName>
        <fullName evidence="13">MoaD protein adenylase</fullName>
    </alternativeName>
    <alternativeName>
        <fullName evidence="11">Molybdopterin-converting factor subunit 1 adenylase</fullName>
    </alternativeName>
    <alternativeName>
        <fullName evidence="12">Sulfur carrier protein MoaD adenylyltransferase</fullName>
    </alternativeName>
</protein>
<dbReference type="PANTHER" id="PTHR10953:SF102">
    <property type="entry name" value="ADENYLYLTRANSFERASE AND SULFURTRANSFERASE MOCS3"/>
    <property type="match status" value="1"/>
</dbReference>
<keyword evidence="4" id="KW-0547">Nucleotide-binding</keyword>
<evidence type="ECO:0000256" key="10">
    <source>
        <dbReference type="ARBA" id="ARBA00073635"/>
    </source>
</evidence>
<comment type="pathway">
    <text evidence="1">Cofactor biosynthesis; molybdopterin biosynthesis.</text>
</comment>
<reference evidence="15" key="1">
    <citation type="journal article" date="2022" name="Front. Microbiol.">
        <title>Genome-based taxonomic rearrangement of Oceanobacter-related bacteria including the description of Thalassolituus hydrocarbonoclasticus sp. nov. and Thalassolituus pacificus sp. nov. and emended description of the genus Thalassolituus.</title>
        <authorList>
            <person name="Dong C."/>
            <person name="Wei L."/>
            <person name="Wang J."/>
            <person name="Lai Q."/>
            <person name="Huang Z."/>
            <person name="Shao Z."/>
        </authorList>
    </citation>
    <scope>NUCLEOTIDE SEQUENCE</scope>
    <source>
        <strain evidence="15">59MF3M-4</strain>
    </source>
</reference>
<evidence type="ECO:0000256" key="8">
    <source>
        <dbReference type="ARBA" id="ARBA00063809"/>
    </source>
</evidence>
<evidence type="ECO:0000256" key="3">
    <source>
        <dbReference type="ARBA" id="ARBA00022679"/>
    </source>
</evidence>
<dbReference type="EMBL" id="JAOANI010000015">
    <property type="protein sequence ID" value="MCT7358866.1"/>
    <property type="molecule type" value="Genomic_DNA"/>
</dbReference>
<evidence type="ECO:0000313" key="15">
    <source>
        <dbReference type="EMBL" id="MCT7358866.1"/>
    </source>
</evidence>
<name>A0A9X2WEB9_9GAMM</name>
<evidence type="ECO:0000256" key="1">
    <source>
        <dbReference type="ARBA" id="ARBA00005046"/>
    </source>
</evidence>
<evidence type="ECO:0000256" key="11">
    <source>
        <dbReference type="ARBA" id="ARBA00075110"/>
    </source>
</evidence>
<comment type="caution">
    <text evidence="15">The sequence shown here is derived from an EMBL/GenBank/DDBJ whole genome shotgun (WGS) entry which is preliminary data.</text>
</comment>
<dbReference type="EC" id="2.7.7.80" evidence="9"/>
<dbReference type="Gene3D" id="3.40.50.720">
    <property type="entry name" value="NAD(P)-binding Rossmann-like Domain"/>
    <property type="match status" value="1"/>
</dbReference>
<dbReference type="Pfam" id="PF00899">
    <property type="entry name" value="ThiF"/>
    <property type="match status" value="1"/>
</dbReference>
<keyword evidence="5" id="KW-0067">ATP-binding</keyword>
<dbReference type="CDD" id="cd00757">
    <property type="entry name" value="ThiF_MoeB_HesA_family"/>
    <property type="match status" value="1"/>
</dbReference>
<evidence type="ECO:0000256" key="6">
    <source>
        <dbReference type="ARBA" id="ARBA00052218"/>
    </source>
</evidence>
<keyword evidence="15" id="KW-0548">Nucleotidyltransferase</keyword>
<comment type="function">
    <text evidence="7">Catalyzes the adenylation by ATP of the carboxyl group of the C-terminal glycine of sulfur carrier protein MoaD.</text>
</comment>
<evidence type="ECO:0000256" key="7">
    <source>
        <dbReference type="ARBA" id="ARBA00055169"/>
    </source>
</evidence>
<evidence type="ECO:0000313" key="16">
    <source>
        <dbReference type="Proteomes" id="UP001147830"/>
    </source>
</evidence>
<keyword evidence="16" id="KW-1185">Reference proteome</keyword>
<dbReference type="AlphaFoldDB" id="A0A9X2WEB9"/>
<dbReference type="NCBIfam" id="NF004281">
    <property type="entry name" value="PRK05690.1"/>
    <property type="match status" value="1"/>
</dbReference>
<dbReference type="InterPro" id="IPR000594">
    <property type="entry name" value="ThiF_NAD_FAD-bd"/>
</dbReference>
<evidence type="ECO:0000256" key="2">
    <source>
        <dbReference type="ARBA" id="ARBA00009919"/>
    </source>
</evidence>
<sequence>MNDEQLLRYSRHIFLPQIDIDGQLALCDSHVLVIGLGGLGAAALPYLAASGIGQLTLVDDDHVDLSNLPRQIIHPQDRVGMSKAESAAATVMQLNHDVRVHTEIRRADAAWLEQVLPQFSLVLDCTDEPLVRYALNKAALKHRIPWVSAAAVAMDGQLTVFDPRRADSPCYRCLYPDVQPDQRNCSESGVLSPLVGVIGTLQAVEALKLLSAAGESLCGRLLSFDARASRFHEWRITRRPDCADCAAQS</sequence>
<feature type="domain" description="THIF-type NAD/FAD binding fold" evidence="14">
    <location>
        <begin position="9"/>
        <end position="242"/>
    </location>
</feature>
<evidence type="ECO:0000256" key="13">
    <source>
        <dbReference type="ARBA" id="ARBA00078531"/>
    </source>
</evidence>
<comment type="subunit">
    <text evidence="8">Homodimer. Forms a stable heterotetrameric complex of 2 MoeB and 2 MoaD during adenylation of MoaD.</text>
</comment>
<dbReference type="InterPro" id="IPR035985">
    <property type="entry name" value="Ubiquitin-activating_enz"/>
</dbReference>
<dbReference type="GO" id="GO:0008641">
    <property type="term" value="F:ubiquitin-like modifier activating enzyme activity"/>
    <property type="evidence" value="ECO:0007669"/>
    <property type="project" value="InterPro"/>
</dbReference>
<keyword evidence="3" id="KW-0808">Transferase</keyword>
<evidence type="ECO:0000256" key="4">
    <source>
        <dbReference type="ARBA" id="ARBA00022741"/>
    </source>
</evidence>
<proteinExistence type="inferred from homology"/>
<reference evidence="15" key="2">
    <citation type="submission" date="2022-08" db="EMBL/GenBank/DDBJ databases">
        <authorList>
            <person name="Dong C."/>
        </authorList>
    </citation>
    <scope>NUCLEOTIDE SEQUENCE</scope>
    <source>
        <strain evidence="15">59MF3M-4</strain>
    </source>
</reference>
<dbReference type="InterPro" id="IPR045886">
    <property type="entry name" value="ThiF/MoeB/HesA"/>
</dbReference>
<accession>A0A9X2WEB9</accession>
<dbReference type="FunFam" id="3.40.50.720:FF:000033">
    <property type="entry name" value="Adenylyltransferase and sulfurtransferase MOCS3"/>
    <property type="match status" value="1"/>
</dbReference>
<dbReference type="GO" id="GO:0004792">
    <property type="term" value="F:thiosulfate-cyanide sulfurtransferase activity"/>
    <property type="evidence" value="ECO:0007669"/>
    <property type="project" value="TreeGrafter"/>
</dbReference>